<feature type="transmembrane region" description="Helical" evidence="8">
    <location>
        <begin position="981"/>
        <end position="1003"/>
    </location>
</feature>
<dbReference type="SUPFAM" id="SSF82866">
    <property type="entry name" value="Multidrug efflux transporter AcrB transmembrane domain"/>
    <property type="match status" value="2"/>
</dbReference>
<protein>
    <submittedName>
        <fullName evidence="9">Putative silver efflux pump</fullName>
    </submittedName>
</protein>
<comment type="subcellular location">
    <subcellularLocation>
        <location evidence="1">Cell membrane</location>
        <topology evidence="1">Multi-pass membrane protein</topology>
    </subcellularLocation>
</comment>
<dbReference type="OrthoDB" id="9758757at2"/>
<dbReference type="PANTHER" id="PTHR32063:SF24">
    <property type="entry name" value="CATION EFFLUX SYSTEM (ACRB_ACRD_ACRF FAMILY)"/>
    <property type="match status" value="1"/>
</dbReference>
<dbReference type="Gene3D" id="3.30.70.1430">
    <property type="entry name" value="Multidrug efflux transporter AcrB pore domain"/>
    <property type="match status" value="2"/>
</dbReference>
<evidence type="ECO:0000256" key="3">
    <source>
        <dbReference type="ARBA" id="ARBA00022448"/>
    </source>
</evidence>
<evidence type="ECO:0000256" key="1">
    <source>
        <dbReference type="ARBA" id="ARBA00004651"/>
    </source>
</evidence>
<dbReference type="GO" id="GO:0008324">
    <property type="term" value="F:monoatomic cation transmembrane transporter activity"/>
    <property type="evidence" value="ECO:0007669"/>
    <property type="project" value="InterPro"/>
</dbReference>
<dbReference type="eggNOG" id="COG3696">
    <property type="taxonomic scope" value="Bacteria"/>
</dbReference>
<sequence length="1447" mass="161633">MISKIINFSIKNKLIVILFTLSIVGFGLFAISQIPVGAVPDITNNQVQVITTSSNLSTQDIEQFITAPVELEMANLPGVKEIRSISKFGLSVVTIVFEDNLGTYLPRQLLSEKIKTAAENIPKGFGSPGMGPITTGLGEIYQYVLDVKPGYENKYSLMDLRTIQDWIVKRQLSGIPGVVEVNTWGGYLKQYEVAINPEKLKNMGVSLIEVFNALEKNNNVAGGAYIEKENQSYFIRGDGMVKSIDDIKSIVVKNDGLRPILIGDIAEVNFGHANRFGAITANGEGEKVLGQIMMLKDANSKKVINDVKNRINAVQKTLPEGIFINPILERSELIGKTTLTVSENLILGFIIVMLVVLLLLGNLRPALVIASMIPLALLFTLSMMYIFGIDVNLMSLGALDFGIIIDGAVIIVEFIAIRITANRSEYEQSDKDNKQTLLDKISFEGASKMMNSAIFGQVIILIVFIPILSLSGVEGKMFRPMALAFSFALIGAMIFGLTWLPVATSMFLRPEKENKKNIANWIMDKVHRSYSPVIIWSYDHKKTVFGLALASLVLTGFIFTKIGGEFVPTLDEGDFVIQPVLKTGTSLSKTIELTTKMENILIKKFPEVKQIVSRIGAAEVPTDPMSMEEVDMIIKLKPKNEWVSASSKEELAEKFKQALSVIPGIEYEFTQPIEMRFNELITGVRADIAVKIFGEDLNYLNEKAIEIKKLIENVPGASDVILEKTAGLPQMSVKYKRDKLAYYGLSVDELNKYLSMAFSGEMAGNVFEGERRFDLVVRYNNDFRKDIDDIKMLTVTLPNGSNIPFSELADITYTTGPAKISRDNTHRRVVVSVNVRNRDLESVVKDIQAKINSNITLAPGNTIEYGGQFENLKNATSRLTFAVPIALLLIFIFLHFAFKSFKDALMIFSAVPLSIVGGVLLLWIRGLPFSVSAGVGFIALFGVAVLNGIVLIEHLKDLEHKGITDIRELILKGTKERLRPVLLTASAAALGFLPMAISTSVGAEVQRPLATVVIGGLVTSTLLTMIALPLLYSVLFNVKKLQLFPLKIIRNKTLTIILFILIPSLVSFAQTKEITLEQALKIAIENNKELKAYSLKIEQNEVLKPSAYNFGRTSFFYGYDQNNIAENGHPLYTLGVEQSFSFPTVYFAQHSANSINVSIAKADYERQKRLLTKKVSQAYYNILYLLNKQKQYQFIDSIYSKFTNAAELMYRQGEISYLESLNAKAKEQELLLRLSQLKKDIEIAFGNLKALMQSNEEFSIPFENLYELKVNDLNIETEPGFILMKENVNLQDALLSVEWNKLLPDFKVSYFNGTNRFPNAKNYYSYQIGLSIPLFFNEQKARIQSNQVALSISSALLNNYKILVNNKASELKIDLKKYEEAISYYHSSGETLANEILKYAQKSYSLGEIDFFRFIQSIETAIDLKIGYLDNLSMYNNLVLEINYLTI</sequence>
<dbReference type="PATRIC" id="fig|945713.3.peg.1132"/>
<feature type="transmembrane region" description="Helical" evidence="8">
    <location>
        <begin position="905"/>
        <end position="924"/>
    </location>
</feature>
<dbReference type="Gene3D" id="3.30.70.1320">
    <property type="entry name" value="Multidrug efflux transporter AcrB pore domain like"/>
    <property type="match status" value="1"/>
</dbReference>
<feature type="transmembrane region" description="Helical" evidence="8">
    <location>
        <begin position="367"/>
        <end position="389"/>
    </location>
</feature>
<proteinExistence type="inferred from homology"/>
<evidence type="ECO:0000256" key="2">
    <source>
        <dbReference type="ARBA" id="ARBA00010942"/>
    </source>
</evidence>
<dbReference type="RefSeq" id="WP_014559994.1">
    <property type="nucleotide sequence ID" value="NC_017464.1"/>
</dbReference>
<feature type="transmembrane region" description="Helical" evidence="8">
    <location>
        <begin position="450"/>
        <end position="470"/>
    </location>
</feature>
<dbReference type="SUPFAM" id="SSF56954">
    <property type="entry name" value="Outer membrane efflux proteins (OEP)"/>
    <property type="match status" value="1"/>
</dbReference>
<dbReference type="eggNOG" id="COG1538">
    <property type="taxonomic scope" value="Bacteria"/>
</dbReference>
<accession>I0AIN2</accession>
<evidence type="ECO:0000256" key="5">
    <source>
        <dbReference type="ARBA" id="ARBA00022692"/>
    </source>
</evidence>
<dbReference type="GO" id="GO:0042910">
    <property type="term" value="F:xenobiotic transmembrane transporter activity"/>
    <property type="evidence" value="ECO:0007669"/>
    <property type="project" value="TreeGrafter"/>
</dbReference>
<feature type="transmembrane region" description="Helical" evidence="8">
    <location>
        <begin position="930"/>
        <end position="952"/>
    </location>
</feature>
<dbReference type="PANTHER" id="PTHR32063">
    <property type="match status" value="1"/>
</dbReference>
<dbReference type="GO" id="GO:0005886">
    <property type="term" value="C:plasma membrane"/>
    <property type="evidence" value="ECO:0007669"/>
    <property type="project" value="UniProtKB-SubCell"/>
</dbReference>
<dbReference type="Proteomes" id="UP000007394">
    <property type="component" value="Chromosome"/>
</dbReference>
<dbReference type="Gene3D" id="1.20.1600.10">
    <property type="entry name" value="Outer membrane efflux proteins (OEP)"/>
    <property type="match status" value="1"/>
</dbReference>
<dbReference type="Pfam" id="PF00873">
    <property type="entry name" value="ACR_tran"/>
    <property type="match status" value="1"/>
</dbReference>
<keyword evidence="3" id="KW-0813">Transport</keyword>
<dbReference type="InterPro" id="IPR027463">
    <property type="entry name" value="AcrB_DN_DC_subdom"/>
</dbReference>
<evidence type="ECO:0000313" key="9">
    <source>
        <dbReference type="EMBL" id="AFH48839.1"/>
    </source>
</evidence>
<name>I0AIN2_IGNAJ</name>
<dbReference type="GO" id="GO:0015562">
    <property type="term" value="F:efflux transmembrane transporter activity"/>
    <property type="evidence" value="ECO:0007669"/>
    <property type="project" value="InterPro"/>
</dbReference>
<feature type="transmembrane region" description="Helical" evidence="8">
    <location>
        <begin position="1053"/>
        <end position="1071"/>
    </location>
</feature>
<dbReference type="STRING" id="945713.IALB_1128"/>
<keyword evidence="10" id="KW-1185">Reference proteome</keyword>
<dbReference type="InterPro" id="IPR001036">
    <property type="entry name" value="Acrflvin-R"/>
</dbReference>
<dbReference type="Gene3D" id="3.30.2090.10">
    <property type="entry name" value="Multidrug efflux transporter AcrB TolC docking domain, DN and DC subdomains"/>
    <property type="match status" value="2"/>
</dbReference>
<comment type="similarity">
    <text evidence="2">Belongs to the resistance-nodulation-cell division (RND) (TC 2.A.6) family.</text>
</comment>
<dbReference type="EMBL" id="CP003418">
    <property type="protein sequence ID" value="AFH48839.1"/>
    <property type="molecule type" value="Genomic_DNA"/>
</dbReference>
<dbReference type="NCBIfam" id="TIGR00914">
    <property type="entry name" value="2A0601"/>
    <property type="match status" value="1"/>
</dbReference>
<keyword evidence="6 8" id="KW-1133">Transmembrane helix</keyword>
<feature type="transmembrane region" description="Helical" evidence="8">
    <location>
        <begin position="544"/>
        <end position="562"/>
    </location>
</feature>
<evidence type="ECO:0000313" key="10">
    <source>
        <dbReference type="Proteomes" id="UP000007394"/>
    </source>
</evidence>
<evidence type="ECO:0000256" key="8">
    <source>
        <dbReference type="SAM" id="Phobius"/>
    </source>
</evidence>
<dbReference type="HOGENOM" id="CLU_002755_1_2_10"/>
<dbReference type="SUPFAM" id="SSF82714">
    <property type="entry name" value="Multidrug efflux transporter AcrB TolC docking domain, DN and DC subdomains"/>
    <property type="match status" value="2"/>
</dbReference>
<dbReference type="KEGG" id="ial:IALB_1128"/>
<feature type="transmembrane region" description="Helical" evidence="8">
    <location>
        <begin position="401"/>
        <end position="421"/>
    </location>
</feature>
<evidence type="ECO:0000256" key="4">
    <source>
        <dbReference type="ARBA" id="ARBA00022475"/>
    </source>
</evidence>
<feature type="transmembrane region" description="Helical" evidence="8">
    <location>
        <begin position="341"/>
        <end position="360"/>
    </location>
</feature>
<evidence type="ECO:0000256" key="7">
    <source>
        <dbReference type="ARBA" id="ARBA00023136"/>
    </source>
</evidence>
<dbReference type="SUPFAM" id="SSF82693">
    <property type="entry name" value="Multidrug efflux transporter AcrB pore domain, PN1, PN2, PC1 and PC2 subdomains"/>
    <property type="match status" value="3"/>
</dbReference>
<keyword evidence="5 8" id="KW-0812">Transmembrane</keyword>
<dbReference type="PRINTS" id="PR00702">
    <property type="entry name" value="ACRIFLAVINRP"/>
</dbReference>
<dbReference type="Gene3D" id="1.20.1640.10">
    <property type="entry name" value="Multidrug efflux transporter AcrB transmembrane domain"/>
    <property type="match status" value="2"/>
</dbReference>
<keyword evidence="7 8" id="KW-0472">Membrane</keyword>
<reference evidence="9 10" key="1">
    <citation type="journal article" date="2012" name="Front. Microbiol.">
        <title>Complete genome of Ignavibacterium album, a metabolically versatile, flagellated, facultative anaerobe from the phylum Chlorobi.</title>
        <authorList>
            <person name="Liu Z."/>
            <person name="Frigaard N.-U."/>
            <person name="Vogl K."/>
            <person name="Iino T."/>
            <person name="Ohkuma M."/>
            <person name="Overmann J."/>
            <person name="Bryant D.A."/>
        </authorList>
    </citation>
    <scope>NUCLEOTIDE SEQUENCE [LARGE SCALE GENOMIC DNA]</scope>
    <source>
        <strain evidence="10">DSM 19864 / JCM 16511 / NBRC 101810 / Mat9-16</strain>
    </source>
</reference>
<keyword evidence="4" id="KW-1003">Cell membrane</keyword>
<feature type="transmembrane region" description="Helical" evidence="8">
    <location>
        <begin position="1009"/>
        <end position="1032"/>
    </location>
</feature>
<feature type="transmembrane region" description="Helical" evidence="8">
    <location>
        <begin position="879"/>
        <end position="898"/>
    </location>
</feature>
<gene>
    <name evidence="9" type="ordered locus">IALB_1128</name>
</gene>
<evidence type="ECO:0000256" key="6">
    <source>
        <dbReference type="ARBA" id="ARBA00022989"/>
    </source>
</evidence>
<organism evidence="9 10">
    <name type="scientific">Ignavibacterium album (strain DSM 19864 / JCM 16511 / NBRC 101810 / Mat9-16)</name>
    <dbReference type="NCBI Taxonomy" id="945713"/>
    <lineage>
        <taxon>Bacteria</taxon>
        <taxon>Pseudomonadati</taxon>
        <taxon>Ignavibacteriota</taxon>
        <taxon>Ignavibacteria</taxon>
        <taxon>Ignavibacteriales</taxon>
        <taxon>Ignavibacteriaceae</taxon>
        <taxon>Ignavibacterium</taxon>
    </lineage>
</organism>
<dbReference type="Gene3D" id="3.30.70.1440">
    <property type="entry name" value="Multidrug efflux transporter AcrB pore domain"/>
    <property type="match status" value="1"/>
</dbReference>
<dbReference type="InterPro" id="IPR004763">
    <property type="entry name" value="CusA-like"/>
</dbReference>
<feature type="transmembrane region" description="Helical" evidence="8">
    <location>
        <begin position="482"/>
        <end position="508"/>
    </location>
</feature>